<evidence type="ECO:0000313" key="3">
    <source>
        <dbReference type="EMBL" id="CAG9110046.1"/>
    </source>
</evidence>
<evidence type="ECO:0000259" key="2">
    <source>
        <dbReference type="Pfam" id="PF13764"/>
    </source>
</evidence>
<dbReference type="PANTHER" id="PTHR21725">
    <property type="entry name" value="E3 UBIQUITIN-PROTEIN LIGASE UBR4"/>
    <property type="match status" value="1"/>
</dbReference>
<reference evidence="3" key="1">
    <citation type="submission" date="2020-11" db="EMBL/GenBank/DDBJ databases">
        <authorList>
            <person name="Whiteford S."/>
        </authorList>
    </citation>
    <scope>NUCLEOTIDE SEQUENCE</scope>
</reference>
<dbReference type="PANTHER" id="PTHR21725:SF1">
    <property type="entry name" value="E3 UBIQUITIN-PROTEIN LIGASE UBR4"/>
    <property type="match status" value="1"/>
</dbReference>
<feature type="domain" description="E3 ubiquitin ligase UBR4 C-terminal" evidence="2">
    <location>
        <begin position="46"/>
        <end position="309"/>
    </location>
</feature>
<sequence length="314" mass="35063">MKCRAPTWSLEAVQETRKRRPASRPSPGATCSIDQRSEQSKALQHSTHTLIFFGGIESMLSRLAAVQRVGAARALCSTLLRLLGLCTRVRRCVRVLTRADTRALPVLLHALHLAAAEEKDMPRAELVYQLLEIMERILSVAASETLESFLQFSLTFGGPEYVQALLNCTDIPSIRNNQEALGHLTRVLAALVYGNDLKMAMLADHFKPVLDFDRLDSEWSEEEFRMELFCVLCANIERNSIGGTLKDYIISLGVVRDALDYIVKHAPCVKPTLVCTDSDELKEFIARPALKYILRFLTGLATDHEPTQVSPRGP</sequence>
<feature type="region of interest" description="Disordered" evidence="1">
    <location>
        <begin position="14"/>
        <end position="38"/>
    </location>
</feature>
<dbReference type="Proteomes" id="UP000653454">
    <property type="component" value="Unassembled WGS sequence"/>
</dbReference>
<dbReference type="Pfam" id="PF13764">
    <property type="entry name" value="E3_UbLigase_R4"/>
    <property type="match status" value="1"/>
</dbReference>
<dbReference type="InterPro" id="IPR045189">
    <property type="entry name" value="UBR4-like"/>
</dbReference>
<dbReference type="EMBL" id="CAJHNJ030000012">
    <property type="protein sequence ID" value="CAG9110046.1"/>
    <property type="molecule type" value="Genomic_DNA"/>
</dbReference>
<organism evidence="3 4">
    <name type="scientific">Plutella xylostella</name>
    <name type="common">Diamondback moth</name>
    <name type="synonym">Plutella maculipennis</name>
    <dbReference type="NCBI Taxonomy" id="51655"/>
    <lineage>
        <taxon>Eukaryota</taxon>
        <taxon>Metazoa</taxon>
        <taxon>Ecdysozoa</taxon>
        <taxon>Arthropoda</taxon>
        <taxon>Hexapoda</taxon>
        <taxon>Insecta</taxon>
        <taxon>Pterygota</taxon>
        <taxon>Neoptera</taxon>
        <taxon>Endopterygota</taxon>
        <taxon>Lepidoptera</taxon>
        <taxon>Glossata</taxon>
        <taxon>Ditrysia</taxon>
        <taxon>Yponomeutoidea</taxon>
        <taxon>Plutellidae</taxon>
        <taxon>Plutella</taxon>
    </lineage>
</organism>
<evidence type="ECO:0000256" key="1">
    <source>
        <dbReference type="SAM" id="MobiDB-lite"/>
    </source>
</evidence>
<evidence type="ECO:0000313" key="4">
    <source>
        <dbReference type="Proteomes" id="UP000653454"/>
    </source>
</evidence>
<name>A0A8S4E4T3_PLUXY</name>
<protein>
    <submittedName>
        <fullName evidence="3">(diamondback moth) hypothetical protein</fullName>
    </submittedName>
</protein>
<dbReference type="AlphaFoldDB" id="A0A8S4E4T3"/>
<proteinExistence type="predicted"/>
<accession>A0A8S4E4T3</accession>
<comment type="caution">
    <text evidence="3">The sequence shown here is derived from an EMBL/GenBank/DDBJ whole genome shotgun (WGS) entry which is preliminary data.</text>
</comment>
<gene>
    <name evidence="3" type="ORF">PLXY2_LOCUS4291</name>
</gene>
<dbReference type="InterPro" id="IPR025704">
    <property type="entry name" value="E3_Ub_ligase_UBR4_C"/>
</dbReference>
<keyword evidence="4" id="KW-1185">Reference proteome</keyword>